<evidence type="ECO:0000256" key="7">
    <source>
        <dbReference type="ARBA" id="ARBA00023237"/>
    </source>
</evidence>
<dbReference type="PANTHER" id="PTHR30026">
    <property type="entry name" value="OUTER MEMBRANE PROTEIN TOLC"/>
    <property type="match status" value="1"/>
</dbReference>
<gene>
    <name evidence="8" type="ORF">Pan265_03710</name>
</gene>
<evidence type="ECO:0000313" key="8">
    <source>
        <dbReference type="EMBL" id="QDU70543.1"/>
    </source>
</evidence>
<reference evidence="8 9" key="1">
    <citation type="submission" date="2019-02" db="EMBL/GenBank/DDBJ databases">
        <title>Deep-cultivation of Planctomycetes and their phenomic and genomic characterization uncovers novel biology.</title>
        <authorList>
            <person name="Wiegand S."/>
            <person name="Jogler M."/>
            <person name="Boedeker C."/>
            <person name="Pinto D."/>
            <person name="Vollmers J."/>
            <person name="Rivas-Marin E."/>
            <person name="Kohn T."/>
            <person name="Peeters S.H."/>
            <person name="Heuer A."/>
            <person name="Rast P."/>
            <person name="Oberbeckmann S."/>
            <person name="Bunk B."/>
            <person name="Jeske O."/>
            <person name="Meyerdierks A."/>
            <person name="Storesund J.E."/>
            <person name="Kallscheuer N."/>
            <person name="Luecker S."/>
            <person name="Lage O.M."/>
            <person name="Pohl T."/>
            <person name="Merkel B.J."/>
            <person name="Hornburger P."/>
            <person name="Mueller R.-W."/>
            <person name="Bruemmer F."/>
            <person name="Labrenz M."/>
            <person name="Spormann A.M."/>
            <person name="Op den Camp H."/>
            <person name="Overmann J."/>
            <person name="Amann R."/>
            <person name="Jetten M.S.M."/>
            <person name="Mascher T."/>
            <person name="Medema M.H."/>
            <person name="Devos D.P."/>
            <person name="Kaster A.-K."/>
            <person name="Ovreas L."/>
            <person name="Rohde M."/>
            <person name="Galperin M.Y."/>
            <person name="Jogler C."/>
        </authorList>
    </citation>
    <scope>NUCLEOTIDE SEQUENCE [LARGE SCALE GENOMIC DNA]</scope>
    <source>
        <strain evidence="8 9">Pan265</strain>
    </source>
</reference>
<dbReference type="PANTHER" id="PTHR30026:SF23">
    <property type="entry name" value="TO APRF-PUTATIVE OUTER MEMBRANE EFFLUX PROTEIN OR SECRETED ALKALINE PHOSPHATASE-RELATED"/>
    <property type="match status" value="1"/>
</dbReference>
<sequence>MSHQPTHRAAVILLCLALGGCLQSEDTPFLQPDWEQALREADRDEDATQQPTSIRNEEQTRLTATSLLRDDGVLGLSIEHAAMLALSGNRDLAVQQFQPVIVGANERIERGVFDPEFFASADFSEERASEVNRATGTRFNVEGEDTTAQAGIRQTLPTGTDIELDASFDREVSNRTPKQQETRIGLTVTQQLLRDAGPAVNLARIRQARIDTRASVFELRGYAETLLAEVESAYWRYVLARERIAIFQRSVDVARQQRDEVEQRIEVGVLAETLGAAARAEVALRELALIDARSDLKRQRLQLLRLINPDVESPLAPSLDLMTSPVTTPEPIDDLPDRIELAEFRRPDLAEAKLRLEQGRLETLITRNGVLPRLEVFIALGKSGFGDTASDSVRQLDEDSYDLGFGISLSQSLGNDAAIGRRNAAYATRRQSAAAVENLRQLIRLDVLIAANEVERSREQIDATTTARQLQEDTVRAEVERFEAGASTALLVAQAQRDLIQAQVAEVEAVVAYRLAIIQLYLAEGSLLDRRGYALDTDQTL</sequence>
<dbReference type="GO" id="GO:0015288">
    <property type="term" value="F:porin activity"/>
    <property type="evidence" value="ECO:0007669"/>
    <property type="project" value="TreeGrafter"/>
</dbReference>
<evidence type="ECO:0000256" key="2">
    <source>
        <dbReference type="ARBA" id="ARBA00007613"/>
    </source>
</evidence>
<protein>
    <submittedName>
        <fullName evidence="8">Outer membrane channel protein</fullName>
    </submittedName>
</protein>
<dbReference type="KEGG" id="mcad:Pan265_03710"/>
<keyword evidence="9" id="KW-1185">Reference proteome</keyword>
<keyword evidence="4" id="KW-1134">Transmembrane beta strand</keyword>
<dbReference type="SUPFAM" id="SSF56954">
    <property type="entry name" value="Outer membrane efflux proteins (OEP)"/>
    <property type="match status" value="1"/>
</dbReference>
<dbReference type="Gene3D" id="1.20.1600.10">
    <property type="entry name" value="Outer membrane efflux proteins (OEP)"/>
    <property type="match status" value="1"/>
</dbReference>
<organism evidence="8 9">
    <name type="scientific">Mucisphaera calidilacus</name>
    <dbReference type="NCBI Taxonomy" id="2527982"/>
    <lineage>
        <taxon>Bacteria</taxon>
        <taxon>Pseudomonadati</taxon>
        <taxon>Planctomycetota</taxon>
        <taxon>Phycisphaerae</taxon>
        <taxon>Phycisphaerales</taxon>
        <taxon>Phycisphaeraceae</taxon>
        <taxon>Mucisphaera</taxon>
    </lineage>
</organism>
<keyword evidence="3" id="KW-0813">Transport</keyword>
<evidence type="ECO:0000256" key="3">
    <source>
        <dbReference type="ARBA" id="ARBA00022448"/>
    </source>
</evidence>
<dbReference type="Pfam" id="PF02321">
    <property type="entry name" value="OEP"/>
    <property type="match status" value="2"/>
</dbReference>
<dbReference type="AlphaFoldDB" id="A0A518BU72"/>
<proteinExistence type="inferred from homology"/>
<accession>A0A518BU72</accession>
<evidence type="ECO:0000256" key="6">
    <source>
        <dbReference type="ARBA" id="ARBA00023136"/>
    </source>
</evidence>
<evidence type="ECO:0000256" key="5">
    <source>
        <dbReference type="ARBA" id="ARBA00022692"/>
    </source>
</evidence>
<comment type="similarity">
    <text evidence="2">Belongs to the outer membrane factor (OMF) (TC 1.B.17) family.</text>
</comment>
<evidence type="ECO:0000256" key="4">
    <source>
        <dbReference type="ARBA" id="ARBA00022452"/>
    </source>
</evidence>
<keyword evidence="6" id="KW-0472">Membrane</keyword>
<dbReference type="InterPro" id="IPR003423">
    <property type="entry name" value="OMP_efflux"/>
</dbReference>
<dbReference type="InterPro" id="IPR051906">
    <property type="entry name" value="TolC-like"/>
</dbReference>
<dbReference type="RefSeq" id="WP_145444709.1">
    <property type="nucleotide sequence ID" value="NZ_CP036280.1"/>
</dbReference>
<dbReference type="GO" id="GO:1990281">
    <property type="term" value="C:efflux pump complex"/>
    <property type="evidence" value="ECO:0007669"/>
    <property type="project" value="TreeGrafter"/>
</dbReference>
<comment type="subcellular location">
    <subcellularLocation>
        <location evidence="1">Cell outer membrane</location>
    </subcellularLocation>
</comment>
<dbReference type="EMBL" id="CP036280">
    <property type="protein sequence ID" value="QDU70543.1"/>
    <property type="molecule type" value="Genomic_DNA"/>
</dbReference>
<evidence type="ECO:0000313" key="9">
    <source>
        <dbReference type="Proteomes" id="UP000320386"/>
    </source>
</evidence>
<dbReference type="OrthoDB" id="5405048at2"/>
<dbReference type="GO" id="GO:0009279">
    <property type="term" value="C:cell outer membrane"/>
    <property type="evidence" value="ECO:0007669"/>
    <property type="project" value="UniProtKB-SubCell"/>
</dbReference>
<dbReference type="GO" id="GO:0015562">
    <property type="term" value="F:efflux transmembrane transporter activity"/>
    <property type="evidence" value="ECO:0007669"/>
    <property type="project" value="InterPro"/>
</dbReference>
<dbReference type="Proteomes" id="UP000320386">
    <property type="component" value="Chromosome"/>
</dbReference>
<name>A0A518BU72_9BACT</name>
<evidence type="ECO:0000256" key="1">
    <source>
        <dbReference type="ARBA" id="ARBA00004442"/>
    </source>
</evidence>
<keyword evidence="5" id="KW-0812">Transmembrane</keyword>
<keyword evidence="7" id="KW-0998">Cell outer membrane</keyword>